<dbReference type="SUPFAM" id="SSF52833">
    <property type="entry name" value="Thioredoxin-like"/>
    <property type="match status" value="1"/>
</dbReference>
<dbReference type="RefSeq" id="WP_166123068.1">
    <property type="nucleotide sequence ID" value="NZ_JAPIUX010000007.1"/>
</dbReference>
<dbReference type="Proteomes" id="UP001526446">
    <property type="component" value="Unassembled WGS sequence"/>
</dbReference>
<dbReference type="InterPro" id="IPR003782">
    <property type="entry name" value="SCO1/SenC"/>
</dbReference>
<proteinExistence type="inferred from homology"/>
<dbReference type="PANTHER" id="PTHR12151">
    <property type="entry name" value="ELECTRON TRANSPORT PROTIN SCO1/SENC FAMILY MEMBER"/>
    <property type="match status" value="1"/>
</dbReference>
<evidence type="ECO:0000256" key="1">
    <source>
        <dbReference type="ARBA" id="ARBA00010996"/>
    </source>
</evidence>
<evidence type="ECO:0000313" key="3">
    <source>
        <dbReference type="Proteomes" id="UP001526446"/>
    </source>
</evidence>
<protein>
    <submittedName>
        <fullName evidence="2">SCO family protein</fullName>
    </submittedName>
</protein>
<name>A0ABT3Q7X9_9PROT</name>
<dbReference type="Pfam" id="PF02630">
    <property type="entry name" value="SCO1-SenC"/>
    <property type="match status" value="1"/>
</dbReference>
<reference evidence="2 3" key="1">
    <citation type="submission" date="2022-11" db="EMBL/GenBank/DDBJ databases">
        <title>Genome sequencing of Acetobacter type strain.</title>
        <authorList>
            <person name="Heo J."/>
            <person name="Lee D."/>
            <person name="Han B.-H."/>
            <person name="Hong S.-B."/>
            <person name="Kwon S.-W."/>
        </authorList>
    </citation>
    <scope>NUCLEOTIDE SEQUENCE [LARGE SCALE GENOMIC DNA]</scope>
    <source>
        <strain evidence="2 3">KACC 21251</strain>
    </source>
</reference>
<organism evidence="2 3">
    <name type="scientific">Acetobacter farinalis</name>
    <dbReference type="NCBI Taxonomy" id="1260984"/>
    <lineage>
        <taxon>Bacteria</taxon>
        <taxon>Pseudomonadati</taxon>
        <taxon>Pseudomonadota</taxon>
        <taxon>Alphaproteobacteria</taxon>
        <taxon>Acetobacterales</taxon>
        <taxon>Acetobacteraceae</taxon>
        <taxon>Acetobacter</taxon>
    </lineage>
</organism>
<dbReference type="EMBL" id="JAPIUX010000007">
    <property type="protein sequence ID" value="MCX2561403.1"/>
    <property type="molecule type" value="Genomic_DNA"/>
</dbReference>
<gene>
    <name evidence="2" type="ORF">OQ252_08360</name>
</gene>
<dbReference type="InterPro" id="IPR036249">
    <property type="entry name" value="Thioredoxin-like_sf"/>
</dbReference>
<sequence length="212" mass="23050">MKHSPRKKARSPQAKPSARHDMKAIMLIGLVTAALLLGAGGFRMLLTAQHHAEVGGPYALSDCEGHRVTQADFQGRYTVFYFGYTHCIDVCPLALATLSAALDRLGPPANGVVPIFVSVDPDRDTSAVIEQYVTRFSPRIVGLTGTQAQLKEVLDAFHVTVRKDAVTPSGYLIDHTSVLYVMDGQNHLAGMIPVDDSAEQMAVELTRILHRT</sequence>
<dbReference type="PANTHER" id="PTHR12151:SF25">
    <property type="entry name" value="LINALOOL DEHYDRATASE_ISOMERASE DOMAIN-CONTAINING PROTEIN"/>
    <property type="match status" value="1"/>
</dbReference>
<comment type="similarity">
    <text evidence="1">Belongs to the SCO1/2 family.</text>
</comment>
<dbReference type="CDD" id="cd02968">
    <property type="entry name" value="SCO"/>
    <property type="match status" value="1"/>
</dbReference>
<comment type="caution">
    <text evidence="2">The sequence shown here is derived from an EMBL/GenBank/DDBJ whole genome shotgun (WGS) entry which is preliminary data.</text>
</comment>
<keyword evidence="3" id="KW-1185">Reference proteome</keyword>
<accession>A0ABT3Q7X9</accession>
<dbReference type="Gene3D" id="3.40.30.10">
    <property type="entry name" value="Glutaredoxin"/>
    <property type="match status" value="1"/>
</dbReference>
<evidence type="ECO:0000313" key="2">
    <source>
        <dbReference type="EMBL" id="MCX2561403.1"/>
    </source>
</evidence>